<accession>A0A8C9K6Q5</accession>
<keyword evidence="8" id="KW-0445">Lipid transport</keyword>
<dbReference type="GO" id="GO:0120020">
    <property type="term" value="F:cholesterol transfer activity"/>
    <property type="evidence" value="ECO:0007669"/>
    <property type="project" value="InterPro"/>
</dbReference>
<feature type="transmembrane region" description="Helical" evidence="15">
    <location>
        <begin position="99"/>
        <end position="117"/>
    </location>
</feature>
<gene>
    <name evidence="18" type="primary">STARD3</name>
</gene>
<dbReference type="GO" id="GO:0140284">
    <property type="term" value="C:endoplasmic reticulum-endosome membrane contact site"/>
    <property type="evidence" value="ECO:0007669"/>
    <property type="project" value="Ensembl"/>
</dbReference>
<dbReference type="InterPro" id="IPR023393">
    <property type="entry name" value="START-like_dom_sf"/>
</dbReference>
<protein>
    <recommendedName>
        <fullName evidence="3">StAR-related lipid transfer protein 3</fullName>
    </recommendedName>
    <alternativeName>
        <fullName evidence="11">START domain-containing protein 3</fullName>
    </alternativeName>
</protein>
<dbReference type="SMART" id="SM00234">
    <property type="entry name" value="START"/>
    <property type="match status" value="1"/>
</dbReference>
<dbReference type="GO" id="GO:0005654">
    <property type="term" value="C:nucleoplasm"/>
    <property type="evidence" value="ECO:0007669"/>
    <property type="project" value="Ensembl"/>
</dbReference>
<dbReference type="PANTHER" id="PTHR46121:SF2">
    <property type="entry name" value="STAR-RELATED LIPID TRANSFER PROTEIN 3"/>
    <property type="match status" value="1"/>
</dbReference>
<dbReference type="PROSITE" id="PS51439">
    <property type="entry name" value="MENTAL"/>
    <property type="match status" value="1"/>
</dbReference>
<dbReference type="GO" id="GO:0005765">
    <property type="term" value="C:lysosomal membrane"/>
    <property type="evidence" value="ECO:0007669"/>
    <property type="project" value="TreeGrafter"/>
</dbReference>
<dbReference type="Proteomes" id="UP000675900">
    <property type="component" value="Unassembled WGS sequence"/>
</dbReference>
<dbReference type="GO" id="GO:0031902">
    <property type="term" value="C:late endosome membrane"/>
    <property type="evidence" value="ECO:0007669"/>
    <property type="project" value="UniProtKB-SubCell"/>
</dbReference>
<evidence type="ECO:0000256" key="3">
    <source>
        <dbReference type="ARBA" id="ARBA00020514"/>
    </source>
</evidence>
<evidence type="ECO:0000256" key="11">
    <source>
        <dbReference type="ARBA" id="ARBA00032621"/>
    </source>
</evidence>
<dbReference type="InterPro" id="IPR019498">
    <property type="entry name" value="MENTAL"/>
</dbReference>
<feature type="transmembrane region" description="Helical" evidence="15">
    <location>
        <begin position="53"/>
        <end position="71"/>
    </location>
</feature>
<evidence type="ECO:0000313" key="19">
    <source>
        <dbReference type="Proteomes" id="UP000675900"/>
    </source>
</evidence>
<comment type="similarity">
    <text evidence="2">Belongs to the STARD3 family.</text>
</comment>
<comment type="catalytic activity">
    <reaction evidence="12">
        <text>cholesterol(in) = cholesterol(out)</text>
        <dbReference type="Rhea" id="RHEA:39747"/>
        <dbReference type="ChEBI" id="CHEBI:16113"/>
    </reaction>
</comment>
<evidence type="ECO:0000256" key="12">
    <source>
        <dbReference type="ARBA" id="ARBA00034049"/>
    </source>
</evidence>
<keyword evidence="19" id="KW-1185">Reference proteome</keyword>
<comment type="subunit">
    <text evidence="13">Homodimer. Interacts (via the MENTAL domain) with STARD3NL. Interacts (via phosphorylated FFAT motif) with VAPA (via MSP domain). Interacts (via phosphorylated FFAT motif) with VAPB (via MSP domain). Interacts (via phosphorylated FFAT motif) with MOSPD2 (via MSP domain); this interaction allows enrichment of MOSPD2 around endosomes.</text>
</comment>
<dbReference type="SUPFAM" id="SSF55961">
    <property type="entry name" value="Bet v1-like"/>
    <property type="match status" value="1"/>
</dbReference>
<evidence type="ECO:0000256" key="8">
    <source>
        <dbReference type="ARBA" id="ARBA00023055"/>
    </source>
</evidence>
<feature type="transmembrane region" description="Helical" evidence="15">
    <location>
        <begin position="122"/>
        <end position="141"/>
    </location>
</feature>
<evidence type="ECO:0000256" key="4">
    <source>
        <dbReference type="ARBA" id="ARBA00022448"/>
    </source>
</evidence>
<dbReference type="AlphaFoldDB" id="A0A8C9K6Q5"/>
<dbReference type="GO" id="GO:0006701">
    <property type="term" value="P:progesterone biosynthetic process"/>
    <property type="evidence" value="ECO:0007669"/>
    <property type="project" value="Ensembl"/>
</dbReference>
<dbReference type="InterPro" id="IPR000799">
    <property type="entry name" value="StAR-like"/>
</dbReference>
<dbReference type="FunFam" id="3.30.530.20:FF:000014">
    <property type="entry name" value="stAR-related lipid transfer protein 3 isoform X2"/>
    <property type="match status" value="1"/>
</dbReference>
<dbReference type="CDD" id="cd08906">
    <property type="entry name" value="START_STARD3-like"/>
    <property type="match status" value="1"/>
</dbReference>
<evidence type="ECO:0000259" key="17">
    <source>
        <dbReference type="PROSITE" id="PS51439"/>
    </source>
</evidence>
<sequence>MNRLSGELARDLERSLPAVASLSSSLSHSQGLSSHFLPPPPEKRRAISDVRRTFCLFVTFDLLFISLLWIIELNTNTGIQKNLEQEIIHYNFKTSFFDIFVLAFFRFSGLLLGYAVLRLRHWWVIAVTTLVSSAFLIVKVILSELLSKGAFGYLLPIVSFVLAWLETWFLDFKVLPQEAEEERWYLAAQAAVARGPLLFSGALSEGQFYSPPESFAGSDNESDEDLGKKIFSAQVFGCPPRLTFGVGTSEKGQCWAQPGWAGPSQQSMDLRQPKCQSSCTCVSGSPSVRPTGLPHTWGPEASSHSTWGTPQGPRDHPDSMCVEYLEKELATNKVGYGPQADPSMPFIPGQEREYIHQGKEAMAVVDQILAQEENWKFEKNNEYGDTVYTIEVPFHGKTFILKTFLPCPAELVYQEVILQPERMVLWNKTVTACQILQRVEDNTLISYDVSSGAAGGVVSPRDFVNVRRIERRRDRYLSSGIATTHCAKPPTHKYVRGENGPGGFIVLKSASNPRVCTFIWILNTDLKGRLPRYLIHQSLAATMFEFAFHLRQRIGELGARA</sequence>
<dbReference type="InterPro" id="IPR002913">
    <property type="entry name" value="START_lipid-bd_dom"/>
</dbReference>
<dbReference type="GO" id="GO:0015485">
    <property type="term" value="F:cholesterol binding"/>
    <property type="evidence" value="ECO:0007669"/>
    <property type="project" value="Ensembl"/>
</dbReference>
<evidence type="ECO:0000256" key="10">
    <source>
        <dbReference type="ARBA" id="ARBA00023136"/>
    </source>
</evidence>
<keyword evidence="6 15" id="KW-0812">Transmembrane</keyword>
<evidence type="ECO:0000259" key="16">
    <source>
        <dbReference type="PROSITE" id="PS50848"/>
    </source>
</evidence>
<evidence type="ECO:0000256" key="7">
    <source>
        <dbReference type="ARBA" id="ARBA00022753"/>
    </source>
</evidence>
<dbReference type="Gene3D" id="3.30.530.20">
    <property type="match status" value="1"/>
</dbReference>
<keyword evidence="10 15" id="KW-0472">Membrane</keyword>
<dbReference type="PANTHER" id="PTHR46121">
    <property type="entry name" value="STEROIDOGENIC ACUTE REGULATORY PROTEIN-LIKE"/>
    <property type="match status" value="1"/>
</dbReference>
<evidence type="ECO:0000256" key="14">
    <source>
        <dbReference type="SAM" id="MobiDB-lite"/>
    </source>
</evidence>
<organism evidence="18 19">
    <name type="scientific">Panthera tigris altaica</name>
    <name type="common">Siberian tiger</name>
    <dbReference type="NCBI Taxonomy" id="74533"/>
    <lineage>
        <taxon>Eukaryota</taxon>
        <taxon>Metazoa</taxon>
        <taxon>Chordata</taxon>
        <taxon>Craniata</taxon>
        <taxon>Vertebrata</taxon>
        <taxon>Euteleostomi</taxon>
        <taxon>Mammalia</taxon>
        <taxon>Eutheria</taxon>
        <taxon>Laurasiatheria</taxon>
        <taxon>Carnivora</taxon>
        <taxon>Feliformia</taxon>
        <taxon>Felidae</taxon>
        <taxon>Pantherinae</taxon>
        <taxon>Panthera</taxon>
    </lineage>
</organism>
<dbReference type="GO" id="GO:0099044">
    <property type="term" value="P:vesicle tethering to endoplasmic reticulum"/>
    <property type="evidence" value="ECO:0007669"/>
    <property type="project" value="Ensembl"/>
</dbReference>
<evidence type="ECO:0000256" key="15">
    <source>
        <dbReference type="SAM" id="Phobius"/>
    </source>
</evidence>
<dbReference type="PROSITE" id="PS50848">
    <property type="entry name" value="START"/>
    <property type="match status" value="1"/>
</dbReference>
<dbReference type="Pfam" id="PF10457">
    <property type="entry name" value="MENTAL"/>
    <property type="match status" value="1"/>
</dbReference>
<feature type="domain" description="MENTAL" evidence="17">
    <location>
        <begin position="47"/>
        <end position="218"/>
    </location>
</feature>
<comment type="subcellular location">
    <subcellularLocation>
        <location evidence="1">Late endosome membrane</location>
        <topology evidence="1">Multi-pass membrane protein</topology>
    </subcellularLocation>
</comment>
<dbReference type="InterPro" id="IPR029867">
    <property type="entry name" value="STARD3_MLN64_C"/>
</dbReference>
<evidence type="ECO:0000256" key="2">
    <source>
        <dbReference type="ARBA" id="ARBA00010909"/>
    </source>
</evidence>
<dbReference type="GO" id="GO:0042803">
    <property type="term" value="F:protein homodimerization activity"/>
    <property type="evidence" value="ECO:0007669"/>
    <property type="project" value="Ensembl"/>
</dbReference>
<dbReference type="Pfam" id="PF01852">
    <property type="entry name" value="START"/>
    <property type="match status" value="1"/>
</dbReference>
<evidence type="ECO:0000256" key="1">
    <source>
        <dbReference type="ARBA" id="ARBA00004107"/>
    </source>
</evidence>
<dbReference type="InterPro" id="IPR051869">
    <property type="entry name" value="STARD3"/>
</dbReference>
<keyword evidence="5" id="KW-0597">Phosphoprotein</keyword>
<feature type="domain" description="START" evidence="16">
    <location>
        <begin position="364"/>
        <end position="559"/>
    </location>
</feature>
<feature type="region of interest" description="Disordered" evidence="14">
    <location>
        <begin position="296"/>
        <end position="316"/>
    </location>
</feature>
<keyword evidence="15" id="KW-1133">Transmembrane helix</keyword>
<keyword evidence="9" id="KW-0446">Lipid-binding</keyword>
<evidence type="ECO:0000256" key="9">
    <source>
        <dbReference type="ARBA" id="ARBA00023121"/>
    </source>
</evidence>
<dbReference type="GO" id="GO:0005789">
    <property type="term" value="C:endoplasmic reticulum membrane"/>
    <property type="evidence" value="ECO:0007669"/>
    <property type="project" value="Ensembl"/>
</dbReference>
<evidence type="ECO:0000313" key="18">
    <source>
        <dbReference type="Ensembl" id="ENSPTIP00000011368.1"/>
    </source>
</evidence>
<name>A0A8C9K6Q5_PANTA</name>
<dbReference type="GeneTree" id="ENSGT00940000159051"/>
<proteinExistence type="inferred from homology"/>
<reference evidence="18" key="1">
    <citation type="submission" date="2025-08" db="UniProtKB">
        <authorList>
            <consortium name="Ensembl"/>
        </authorList>
    </citation>
    <scope>IDENTIFICATION</scope>
</reference>
<evidence type="ECO:0000256" key="13">
    <source>
        <dbReference type="ARBA" id="ARBA00063293"/>
    </source>
</evidence>
<dbReference type="PRINTS" id="PR00978">
    <property type="entry name" value="STARPROTEIN"/>
</dbReference>
<keyword evidence="7" id="KW-0967">Endosome</keyword>
<keyword evidence="4" id="KW-0813">Transport</keyword>
<evidence type="ECO:0000256" key="6">
    <source>
        <dbReference type="ARBA" id="ARBA00022692"/>
    </source>
</evidence>
<evidence type="ECO:0000256" key="5">
    <source>
        <dbReference type="ARBA" id="ARBA00022553"/>
    </source>
</evidence>
<dbReference type="Ensembl" id="ENSPTIT00000015356.1">
    <property type="protein sequence ID" value="ENSPTIP00000011368.1"/>
    <property type="gene ID" value="ENSPTIG00000011795.1"/>
</dbReference>
<reference evidence="18" key="2">
    <citation type="submission" date="2025-09" db="UniProtKB">
        <authorList>
            <consortium name="Ensembl"/>
        </authorList>
    </citation>
    <scope>IDENTIFICATION</scope>
</reference>
<dbReference type="GO" id="GO:0005739">
    <property type="term" value="C:mitochondrion"/>
    <property type="evidence" value="ECO:0007669"/>
    <property type="project" value="Ensembl"/>
</dbReference>
<dbReference type="GO" id="GO:0030301">
    <property type="term" value="P:cholesterol transport"/>
    <property type="evidence" value="ECO:0007669"/>
    <property type="project" value="Ensembl"/>
</dbReference>